<feature type="compositionally biased region" description="Polar residues" evidence="1">
    <location>
        <begin position="88"/>
        <end position="114"/>
    </location>
</feature>
<evidence type="ECO:0000256" key="1">
    <source>
        <dbReference type="SAM" id="MobiDB-lite"/>
    </source>
</evidence>
<feature type="compositionally biased region" description="Polar residues" evidence="1">
    <location>
        <begin position="121"/>
        <end position="141"/>
    </location>
</feature>
<dbReference type="Proteomes" id="UP001231518">
    <property type="component" value="Chromosome 18"/>
</dbReference>
<protein>
    <recommendedName>
        <fullName evidence="3">Macroglobulin domain-containing protein</fullName>
    </recommendedName>
</protein>
<evidence type="ECO:0000313" key="4">
    <source>
        <dbReference type="EMBL" id="KAJ8718129.1"/>
    </source>
</evidence>
<gene>
    <name evidence="4" type="ORF">PYW07_006059</name>
</gene>
<keyword evidence="5" id="KW-1185">Reference proteome</keyword>
<organism evidence="4 5">
    <name type="scientific">Mythimna separata</name>
    <name type="common">Oriental armyworm</name>
    <name type="synonym">Pseudaletia separata</name>
    <dbReference type="NCBI Taxonomy" id="271217"/>
    <lineage>
        <taxon>Eukaryota</taxon>
        <taxon>Metazoa</taxon>
        <taxon>Ecdysozoa</taxon>
        <taxon>Arthropoda</taxon>
        <taxon>Hexapoda</taxon>
        <taxon>Insecta</taxon>
        <taxon>Pterygota</taxon>
        <taxon>Neoptera</taxon>
        <taxon>Endopterygota</taxon>
        <taxon>Lepidoptera</taxon>
        <taxon>Glossata</taxon>
        <taxon>Ditrysia</taxon>
        <taxon>Noctuoidea</taxon>
        <taxon>Noctuidae</taxon>
        <taxon>Noctuinae</taxon>
        <taxon>Hadenini</taxon>
        <taxon>Mythimna</taxon>
    </lineage>
</organism>
<dbReference type="AlphaFoldDB" id="A0AAD7YK42"/>
<dbReference type="InterPro" id="IPR002890">
    <property type="entry name" value="MG2"/>
</dbReference>
<dbReference type="EMBL" id="JARGEI010000016">
    <property type="protein sequence ID" value="KAJ8718129.1"/>
    <property type="molecule type" value="Genomic_DNA"/>
</dbReference>
<accession>A0AAD7YK42</accession>
<dbReference type="GO" id="GO:0004866">
    <property type="term" value="F:endopeptidase inhibitor activity"/>
    <property type="evidence" value="ECO:0007669"/>
    <property type="project" value="InterPro"/>
</dbReference>
<name>A0AAD7YK42_MYTSE</name>
<dbReference type="PANTHER" id="PTHR11412">
    <property type="entry name" value="MACROGLOBULIN / COMPLEMENT"/>
    <property type="match status" value="1"/>
</dbReference>
<sequence length="387" mass="45449">MNLLILTYILTTTVLQLCTSQDYVSPTYNPDIPQTNPTNDYNPDPNYDNPYDPNRRRNQNPTQQYDPNNPYDPNRSQYDPNRSPYDPNRSQYDPNRNQYDPNRSQYDPNRSQYDVNRPDQRYNNQFENRNQDVNYNQNQYTPEPPRSSWDSSRTYSTSFKGAPLEHESVIINEATYFIVASRMVRPGQIYKISANILQARMQMTIRASISCNGVEIADVNQRVKEGVPEILNMRVPPTTVPGDYKLRVEGLYLDTPFGGRAFVNESQLSFSRRFMTIFIQMDKPVYMQGQTVRFRVIPINTELKAFGRAIDVFILDPNRRIMKRWLSRQSNFGTVSLQYQMSDQPLFGEWYIRVEALGQVEESQFLVEEYYQTRYEVRFLMAKTSAQ</sequence>
<feature type="signal peptide" evidence="2">
    <location>
        <begin position="1"/>
        <end position="20"/>
    </location>
</feature>
<feature type="compositionally biased region" description="Low complexity" evidence="1">
    <location>
        <begin position="146"/>
        <end position="155"/>
    </location>
</feature>
<evidence type="ECO:0000259" key="3">
    <source>
        <dbReference type="Pfam" id="PF01835"/>
    </source>
</evidence>
<reference evidence="4" key="1">
    <citation type="submission" date="2023-03" db="EMBL/GenBank/DDBJ databases">
        <title>Chromosome-level genomes of two armyworms, Mythimna separata and Mythimna loreyi, provide insights into the biosynthesis and reception of sex pheromones.</title>
        <authorList>
            <person name="Zhao H."/>
        </authorList>
    </citation>
    <scope>NUCLEOTIDE SEQUENCE</scope>
    <source>
        <strain evidence="4">BeijingLab</strain>
        <tissue evidence="4">Pupa</tissue>
    </source>
</reference>
<keyword evidence="2" id="KW-0732">Signal</keyword>
<dbReference type="Pfam" id="PF01835">
    <property type="entry name" value="MG2"/>
    <property type="match status" value="1"/>
</dbReference>
<dbReference type="Gene3D" id="2.60.40.2950">
    <property type="match status" value="1"/>
</dbReference>
<dbReference type="Gene3D" id="2.60.40.1930">
    <property type="match status" value="1"/>
</dbReference>
<feature type="domain" description="Macroglobulin" evidence="3">
    <location>
        <begin position="277"/>
        <end position="367"/>
    </location>
</feature>
<evidence type="ECO:0000256" key="2">
    <source>
        <dbReference type="SAM" id="SignalP"/>
    </source>
</evidence>
<feature type="region of interest" description="Disordered" evidence="1">
    <location>
        <begin position="27"/>
        <end position="155"/>
    </location>
</feature>
<evidence type="ECO:0000313" key="5">
    <source>
        <dbReference type="Proteomes" id="UP001231518"/>
    </source>
</evidence>
<dbReference type="PANTHER" id="PTHR11412:SF172">
    <property type="entry name" value="LD23292P"/>
    <property type="match status" value="1"/>
</dbReference>
<feature type="compositionally biased region" description="Low complexity" evidence="1">
    <location>
        <begin position="33"/>
        <end position="52"/>
    </location>
</feature>
<proteinExistence type="predicted"/>
<dbReference type="InterPro" id="IPR050473">
    <property type="entry name" value="A2M/Complement_sys"/>
</dbReference>
<feature type="chain" id="PRO_5042053525" description="Macroglobulin domain-containing protein" evidence="2">
    <location>
        <begin position="21"/>
        <end position="387"/>
    </location>
</feature>
<comment type="caution">
    <text evidence="4">The sequence shown here is derived from an EMBL/GenBank/DDBJ whole genome shotgun (WGS) entry which is preliminary data.</text>
</comment>